<dbReference type="GO" id="GO:0016328">
    <property type="term" value="C:lateral plasma membrane"/>
    <property type="evidence" value="ECO:0007669"/>
    <property type="project" value="TreeGrafter"/>
</dbReference>
<keyword evidence="1" id="KW-1133">Transmembrane helix</keyword>
<evidence type="ECO:0000313" key="3">
    <source>
        <dbReference type="Proteomes" id="UP000092445"/>
    </source>
</evidence>
<dbReference type="VEuPathDB" id="VectorBase:GPAI014998"/>
<dbReference type="PANTHER" id="PTHR12658">
    <property type="entry name" value="BETA-TUBULIN COFACTOR D"/>
    <property type="match status" value="1"/>
</dbReference>
<evidence type="ECO:0000313" key="2">
    <source>
        <dbReference type="EnsemblMetazoa" id="GPAI014998-PA"/>
    </source>
</evidence>
<proteinExistence type="predicted"/>
<dbReference type="PANTHER" id="PTHR12658:SF0">
    <property type="entry name" value="TUBULIN-SPECIFIC CHAPERONE D"/>
    <property type="match status" value="1"/>
</dbReference>
<dbReference type="GO" id="GO:0000226">
    <property type="term" value="P:microtubule cytoskeleton organization"/>
    <property type="evidence" value="ECO:0007669"/>
    <property type="project" value="TreeGrafter"/>
</dbReference>
<dbReference type="AlphaFoldDB" id="A0A1A9ZHT1"/>
<dbReference type="GO" id="GO:0048487">
    <property type="term" value="F:beta-tubulin binding"/>
    <property type="evidence" value="ECO:0007669"/>
    <property type="project" value="InterPro"/>
</dbReference>
<organism evidence="2 3">
    <name type="scientific">Glossina pallidipes</name>
    <name type="common">Tsetse fly</name>
    <dbReference type="NCBI Taxonomy" id="7398"/>
    <lineage>
        <taxon>Eukaryota</taxon>
        <taxon>Metazoa</taxon>
        <taxon>Ecdysozoa</taxon>
        <taxon>Arthropoda</taxon>
        <taxon>Hexapoda</taxon>
        <taxon>Insecta</taxon>
        <taxon>Pterygota</taxon>
        <taxon>Neoptera</taxon>
        <taxon>Endopterygota</taxon>
        <taxon>Diptera</taxon>
        <taxon>Brachycera</taxon>
        <taxon>Muscomorpha</taxon>
        <taxon>Hippoboscoidea</taxon>
        <taxon>Glossinidae</taxon>
        <taxon>Glossina</taxon>
    </lineage>
</organism>
<dbReference type="Proteomes" id="UP000092445">
    <property type="component" value="Unassembled WGS sequence"/>
</dbReference>
<keyword evidence="1" id="KW-0472">Membrane</keyword>
<dbReference type="GO" id="GO:0034333">
    <property type="term" value="P:adherens junction assembly"/>
    <property type="evidence" value="ECO:0007669"/>
    <property type="project" value="TreeGrafter"/>
</dbReference>
<dbReference type="GO" id="GO:0007021">
    <property type="term" value="P:tubulin complex assembly"/>
    <property type="evidence" value="ECO:0007669"/>
    <property type="project" value="InterPro"/>
</dbReference>
<accession>A0A1A9ZHT1</accession>
<dbReference type="GO" id="GO:0070830">
    <property type="term" value="P:bicellular tight junction assembly"/>
    <property type="evidence" value="ECO:0007669"/>
    <property type="project" value="TreeGrafter"/>
</dbReference>
<reference evidence="2" key="2">
    <citation type="submission" date="2020-05" db="UniProtKB">
        <authorList>
            <consortium name="EnsemblMetazoa"/>
        </authorList>
    </citation>
    <scope>IDENTIFICATION</scope>
    <source>
        <strain evidence="2">IAEA</strain>
    </source>
</reference>
<dbReference type="GO" id="GO:0005096">
    <property type="term" value="F:GTPase activator activity"/>
    <property type="evidence" value="ECO:0007669"/>
    <property type="project" value="InterPro"/>
</dbReference>
<keyword evidence="1" id="KW-0812">Transmembrane</keyword>
<sequence>MPVVTTYFVVLYLQNGLLIVAAFDLDNFPHDIKISISTDFYSVGWRDNYNTINISDFVAQFEEYSKRLIYPIVKRKINHLDIIITELSATALAYISTISKN</sequence>
<reference evidence="3" key="1">
    <citation type="submission" date="2014-03" db="EMBL/GenBank/DDBJ databases">
        <authorList>
            <person name="Aksoy S."/>
            <person name="Warren W."/>
            <person name="Wilson R.K."/>
        </authorList>
    </citation>
    <scope>NUCLEOTIDE SEQUENCE [LARGE SCALE GENOMIC DNA]</scope>
    <source>
        <strain evidence="3">IAEA</strain>
    </source>
</reference>
<dbReference type="InterPro" id="IPR033162">
    <property type="entry name" value="TBCD"/>
</dbReference>
<evidence type="ECO:0000256" key="1">
    <source>
        <dbReference type="SAM" id="Phobius"/>
    </source>
</evidence>
<name>A0A1A9ZHT1_GLOPL</name>
<keyword evidence="3" id="KW-1185">Reference proteome</keyword>
<dbReference type="STRING" id="7398.A0A1A9ZHT1"/>
<dbReference type="GO" id="GO:0007023">
    <property type="term" value="P:post-chaperonin tubulin folding pathway"/>
    <property type="evidence" value="ECO:0007669"/>
    <property type="project" value="InterPro"/>
</dbReference>
<protein>
    <submittedName>
        <fullName evidence="2">Uncharacterized protein</fullName>
    </submittedName>
</protein>
<dbReference type="EnsemblMetazoa" id="GPAI014998-RA">
    <property type="protein sequence ID" value="GPAI014998-PA"/>
    <property type="gene ID" value="GPAI014998"/>
</dbReference>
<feature type="transmembrane region" description="Helical" evidence="1">
    <location>
        <begin position="6"/>
        <end position="25"/>
    </location>
</feature>